<dbReference type="Gene3D" id="3.30.1390.10">
    <property type="match status" value="1"/>
</dbReference>
<gene>
    <name evidence="1" type="primary">clpS</name>
    <name evidence="3" type="ORF">ND2E_3757</name>
</gene>
<dbReference type="InterPro" id="IPR003769">
    <property type="entry name" value="ClpS_core"/>
</dbReference>
<name>A0A099KGW2_COLPS</name>
<keyword evidence="3" id="KW-0378">Hydrolase</keyword>
<dbReference type="EMBL" id="JQED01000040">
    <property type="protein sequence ID" value="KGJ89566.1"/>
    <property type="molecule type" value="Genomic_DNA"/>
</dbReference>
<evidence type="ECO:0000259" key="2">
    <source>
        <dbReference type="Pfam" id="PF02617"/>
    </source>
</evidence>
<dbReference type="NCBIfam" id="NF000672">
    <property type="entry name" value="PRK00033.1-5"/>
    <property type="match status" value="1"/>
</dbReference>
<dbReference type="Pfam" id="PF02617">
    <property type="entry name" value="ClpS"/>
    <property type="match status" value="1"/>
</dbReference>
<comment type="function">
    <text evidence="1">Involved in the modulation of the specificity of the ClpAP-mediated ATP-dependent protein degradation.</text>
</comment>
<feature type="domain" description="Adaptor protein ClpS core" evidence="2">
    <location>
        <begin position="23"/>
        <end position="101"/>
    </location>
</feature>
<dbReference type="GO" id="GO:0030163">
    <property type="term" value="P:protein catabolic process"/>
    <property type="evidence" value="ECO:0007669"/>
    <property type="project" value="InterPro"/>
</dbReference>
<organism evidence="3 4">
    <name type="scientific">Colwellia psychrerythraea</name>
    <name type="common">Vibrio psychroerythus</name>
    <dbReference type="NCBI Taxonomy" id="28229"/>
    <lineage>
        <taxon>Bacteria</taxon>
        <taxon>Pseudomonadati</taxon>
        <taxon>Pseudomonadota</taxon>
        <taxon>Gammaproteobacteria</taxon>
        <taxon>Alteromonadales</taxon>
        <taxon>Colwelliaceae</taxon>
        <taxon>Colwellia</taxon>
    </lineage>
</organism>
<accession>A0A099KGW2</accession>
<dbReference type="SUPFAM" id="SSF54736">
    <property type="entry name" value="ClpS-like"/>
    <property type="match status" value="1"/>
</dbReference>
<sequence length="106" mass="12377">MSNWKELFDTQDFVEDAVKEQIEEPAKYYVFLLNDDYTPMDFVVDVLCNFFNKSEEQATDIMLTIHYKGKALCGTYTAEIAETKVEQVVQYAFENQHPLKCVMEKA</sequence>
<dbReference type="GO" id="GO:0008233">
    <property type="term" value="F:peptidase activity"/>
    <property type="evidence" value="ECO:0007669"/>
    <property type="project" value="UniProtKB-KW"/>
</dbReference>
<comment type="caution">
    <text evidence="3">The sequence shown here is derived from an EMBL/GenBank/DDBJ whole genome shotgun (WGS) entry which is preliminary data.</text>
</comment>
<evidence type="ECO:0000313" key="4">
    <source>
        <dbReference type="Proteomes" id="UP000029843"/>
    </source>
</evidence>
<dbReference type="AlphaFoldDB" id="A0A099KGW2"/>
<keyword evidence="3" id="KW-0645">Protease</keyword>
<reference evidence="3 4" key="1">
    <citation type="submission" date="2014-08" db="EMBL/GenBank/DDBJ databases">
        <title>Genomic and Phenotypic Diversity of Colwellia psychrerythraea strains from Disparate Marine Basins.</title>
        <authorList>
            <person name="Techtmann S.M."/>
            <person name="Stelling S.C."/>
            <person name="Utturkar S.M."/>
            <person name="Alshibli N."/>
            <person name="Harris A."/>
            <person name="Brown S.D."/>
            <person name="Hazen T.C."/>
        </authorList>
    </citation>
    <scope>NUCLEOTIDE SEQUENCE [LARGE SCALE GENOMIC DNA]</scope>
    <source>
        <strain evidence="3 4">ND2E</strain>
    </source>
</reference>
<proteinExistence type="inferred from homology"/>
<dbReference type="FunFam" id="3.30.1390.10:FF:000002">
    <property type="entry name" value="ATP-dependent Clp protease adapter protein ClpS"/>
    <property type="match status" value="1"/>
</dbReference>
<dbReference type="PANTHER" id="PTHR33473">
    <property type="entry name" value="ATP-DEPENDENT CLP PROTEASE ADAPTER PROTEIN CLPS1, CHLOROPLASTIC"/>
    <property type="match status" value="1"/>
</dbReference>
<dbReference type="NCBIfam" id="NF000670">
    <property type="entry name" value="PRK00033.1-3"/>
    <property type="match status" value="1"/>
</dbReference>
<dbReference type="PANTHER" id="PTHR33473:SF19">
    <property type="entry name" value="ATP-DEPENDENT CLP PROTEASE ADAPTER PROTEIN CLPS"/>
    <property type="match status" value="1"/>
</dbReference>
<comment type="subunit">
    <text evidence="1">Binds to the N-terminal domain of the chaperone ClpA.</text>
</comment>
<dbReference type="PATRIC" id="fig|28229.4.peg.2907"/>
<dbReference type="InterPro" id="IPR022935">
    <property type="entry name" value="ClpS"/>
</dbReference>
<dbReference type="RefSeq" id="WP_033094593.1">
    <property type="nucleotide sequence ID" value="NZ_JQED01000040.1"/>
</dbReference>
<dbReference type="InterPro" id="IPR014719">
    <property type="entry name" value="Ribosomal_bL12_C/ClpS-like"/>
</dbReference>
<protein>
    <recommendedName>
        <fullName evidence="1">ATP-dependent Clp protease adapter protein ClpS</fullName>
    </recommendedName>
</protein>
<dbReference type="OrthoDB" id="9796121at2"/>
<dbReference type="Proteomes" id="UP000029843">
    <property type="component" value="Unassembled WGS sequence"/>
</dbReference>
<dbReference type="GO" id="GO:0006508">
    <property type="term" value="P:proteolysis"/>
    <property type="evidence" value="ECO:0007669"/>
    <property type="project" value="UniProtKB-UniRule"/>
</dbReference>
<comment type="similarity">
    <text evidence="1">Belongs to the ClpS family.</text>
</comment>
<dbReference type="HAMAP" id="MF_00302">
    <property type="entry name" value="ClpS"/>
    <property type="match status" value="1"/>
</dbReference>
<evidence type="ECO:0000256" key="1">
    <source>
        <dbReference type="HAMAP-Rule" id="MF_00302"/>
    </source>
</evidence>
<evidence type="ECO:0000313" key="3">
    <source>
        <dbReference type="EMBL" id="KGJ89566.1"/>
    </source>
</evidence>